<reference evidence="2 3" key="1">
    <citation type="submission" date="2019-09" db="EMBL/GenBank/DDBJ databases">
        <title>Genome sequence and assembly of Adhaeribacter sp.</title>
        <authorList>
            <person name="Chhetri G."/>
        </authorList>
    </citation>
    <scope>NUCLEOTIDE SEQUENCE [LARGE SCALE GENOMIC DNA]</scope>
    <source>
        <strain evidence="2 3">DK36</strain>
    </source>
</reference>
<comment type="caution">
    <text evidence="2">The sequence shown here is derived from an EMBL/GenBank/DDBJ whole genome shotgun (WGS) entry which is preliminary data.</text>
</comment>
<dbReference type="SUPFAM" id="SSF53756">
    <property type="entry name" value="UDP-Glycosyltransferase/glycogen phosphorylase"/>
    <property type="match status" value="1"/>
</dbReference>
<gene>
    <name evidence="2" type="ORF">F0145_06175</name>
</gene>
<dbReference type="RefSeq" id="WP_150087443.1">
    <property type="nucleotide sequence ID" value="NZ_VWSF01000003.1"/>
</dbReference>
<proteinExistence type="predicted"/>
<dbReference type="Gene3D" id="3.40.50.2000">
    <property type="entry name" value="Glycogen Phosphorylase B"/>
    <property type="match status" value="1"/>
</dbReference>
<name>A0A5M6DL96_9BACT</name>
<evidence type="ECO:0000259" key="1">
    <source>
        <dbReference type="Pfam" id="PF00534"/>
    </source>
</evidence>
<feature type="domain" description="Glycosyl transferase family 1" evidence="1">
    <location>
        <begin position="277"/>
        <end position="338"/>
    </location>
</feature>
<protein>
    <submittedName>
        <fullName evidence="2">Glycosyltransferase family 4 protein</fullName>
    </submittedName>
</protein>
<dbReference type="InterPro" id="IPR001296">
    <property type="entry name" value="Glyco_trans_1"/>
</dbReference>
<sequence length="359" mass="41039">MQLKKNILFVVPYPLGKAPSQRFRFEQYFDILKEAGFSYQVASFLDDATWEILYKPGHTFKKITGTIKGFGHRFLLLFRASKFDLIFIHREATPVGPPWVEWILARILKKKIIYDFDDAIWIPSTSANNKLVAGLRWSQKVGQICRWATKVSCGNSYLQAYAGKFNSHAIVNPTTIDTINHHNKLKVQNTSKVVIGWTGTHSTLKYLEMILPVLQNLEEKYAFEFLVISNKPPEFDLRSLVYKPWQKETEIEDLLKFNVGLMPLEDDPWAKGKCAFKALQYMSLGIPPVVSPIGMNVEVVENGNNGYVCSSPEEWYYHLEQLIVDSVLRAKLGTAAKEKVDKCYAVVANRTNFLGLFTK</sequence>
<dbReference type="EMBL" id="VWSF01000003">
    <property type="protein sequence ID" value="KAA5548311.1"/>
    <property type="molecule type" value="Genomic_DNA"/>
</dbReference>
<evidence type="ECO:0000313" key="3">
    <source>
        <dbReference type="Proteomes" id="UP000323426"/>
    </source>
</evidence>
<dbReference type="GO" id="GO:0016740">
    <property type="term" value="F:transferase activity"/>
    <property type="evidence" value="ECO:0007669"/>
    <property type="project" value="UniProtKB-KW"/>
</dbReference>
<organism evidence="2 3">
    <name type="scientific">Adhaeribacter rhizoryzae</name>
    <dbReference type="NCBI Taxonomy" id="2607907"/>
    <lineage>
        <taxon>Bacteria</taxon>
        <taxon>Pseudomonadati</taxon>
        <taxon>Bacteroidota</taxon>
        <taxon>Cytophagia</taxon>
        <taxon>Cytophagales</taxon>
        <taxon>Hymenobacteraceae</taxon>
        <taxon>Adhaeribacter</taxon>
    </lineage>
</organism>
<keyword evidence="3" id="KW-1185">Reference proteome</keyword>
<dbReference type="Proteomes" id="UP000323426">
    <property type="component" value="Unassembled WGS sequence"/>
</dbReference>
<evidence type="ECO:0000313" key="2">
    <source>
        <dbReference type="EMBL" id="KAA5548311.1"/>
    </source>
</evidence>
<keyword evidence="2" id="KW-0808">Transferase</keyword>
<dbReference type="Pfam" id="PF00534">
    <property type="entry name" value="Glycos_transf_1"/>
    <property type="match status" value="1"/>
</dbReference>
<accession>A0A5M6DL96</accession>
<dbReference type="AlphaFoldDB" id="A0A5M6DL96"/>